<dbReference type="AlphaFoldDB" id="A0A4D7QNB3"/>
<reference evidence="3 4" key="1">
    <citation type="submission" date="2019-04" db="EMBL/GenBank/DDBJ databases">
        <title>Phreatobacter aquaticus sp. nov.</title>
        <authorList>
            <person name="Choi A."/>
            <person name="Baek K."/>
        </authorList>
    </citation>
    <scope>NUCLEOTIDE SEQUENCE [LARGE SCALE GENOMIC DNA]</scope>
    <source>
        <strain evidence="3 4">NMCR1094</strain>
    </source>
</reference>
<gene>
    <name evidence="3" type="ORF">E8L99_15130</name>
</gene>
<dbReference type="KEGG" id="paqt:E8L99_15130"/>
<dbReference type="Proteomes" id="UP000298588">
    <property type="component" value="Chromosome"/>
</dbReference>
<feature type="signal peptide" evidence="1">
    <location>
        <begin position="1"/>
        <end position="23"/>
    </location>
</feature>
<organism evidence="3 4">
    <name type="scientific">Phreatobacter aquaticus</name>
    <dbReference type="NCBI Taxonomy" id="2570229"/>
    <lineage>
        <taxon>Bacteria</taxon>
        <taxon>Pseudomonadati</taxon>
        <taxon>Pseudomonadota</taxon>
        <taxon>Alphaproteobacteria</taxon>
        <taxon>Hyphomicrobiales</taxon>
        <taxon>Phreatobacteraceae</taxon>
        <taxon>Phreatobacter</taxon>
    </lineage>
</organism>
<evidence type="ECO:0000313" key="4">
    <source>
        <dbReference type="Proteomes" id="UP000298588"/>
    </source>
</evidence>
<sequence>MLKRFLLAAMTCLSGLVALPALAQTGPSFRCTPDLVGAEYVICANPSLHGLDRSVAAAYRAAGGRAQAVAGQSLRDSQRAWIETRNSCTMVTSRRSADIANCVRDAMNERIGELERWGR</sequence>
<evidence type="ECO:0000313" key="3">
    <source>
        <dbReference type="EMBL" id="QCK86996.1"/>
    </source>
</evidence>
<keyword evidence="4" id="KW-1185">Reference proteome</keyword>
<dbReference type="Pfam" id="PF07007">
    <property type="entry name" value="LprI"/>
    <property type="match status" value="1"/>
</dbReference>
<dbReference type="InterPro" id="IPR052755">
    <property type="entry name" value="Lysozyme_Inhibitor_LprI"/>
</dbReference>
<proteinExistence type="predicted"/>
<dbReference type="EMBL" id="CP039865">
    <property type="protein sequence ID" value="QCK86996.1"/>
    <property type="molecule type" value="Genomic_DNA"/>
</dbReference>
<keyword evidence="1" id="KW-0732">Signal</keyword>
<feature type="domain" description="Lysozyme inhibitor LprI-like N-terminal" evidence="2">
    <location>
        <begin position="38"/>
        <end position="114"/>
    </location>
</feature>
<evidence type="ECO:0000256" key="1">
    <source>
        <dbReference type="SAM" id="SignalP"/>
    </source>
</evidence>
<evidence type="ECO:0000259" key="2">
    <source>
        <dbReference type="Pfam" id="PF07007"/>
    </source>
</evidence>
<protein>
    <submittedName>
        <fullName evidence="3">DUF1311 domain-containing protein</fullName>
    </submittedName>
</protein>
<dbReference type="Gene3D" id="1.20.1270.180">
    <property type="match status" value="1"/>
</dbReference>
<accession>A0A4D7QNB3</accession>
<dbReference type="PANTHER" id="PTHR37549:SF1">
    <property type="entry name" value="LIPOPROTEIN LPRI"/>
    <property type="match status" value="1"/>
</dbReference>
<name>A0A4D7QNB3_9HYPH</name>
<dbReference type="RefSeq" id="WP_137100327.1">
    <property type="nucleotide sequence ID" value="NZ_CP039865.1"/>
</dbReference>
<dbReference type="OrthoDB" id="122332at2"/>
<dbReference type="InterPro" id="IPR009739">
    <property type="entry name" value="LprI-like_N"/>
</dbReference>
<dbReference type="GO" id="GO:0005576">
    <property type="term" value="C:extracellular region"/>
    <property type="evidence" value="ECO:0007669"/>
    <property type="project" value="TreeGrafter"/>
</dbReference>
<feature type="chain" id="PRO_5020526018" evidence="1">
    <location>
        <begin position="24"/>
        <end position="119"/>
    </location>
</feature>
<dbReference type="PANTHER" id="PTHR37549">
    <property type="entry name" value="LIPOPROTEIN LPRI"/>
    <property type="match status" value="1"/>
</dbReference>